<dbReference type="OrthoDB" id="5366443at2759"/>
<evidence type="ECO:0000256" key="1">
    <source>
        <dbReference type="SAM" id="MobiDB-lite"/>
    </source>
</evidence>
<proteinExistence type="predicted"/>
<dbReference type="Proteomes" id="UP000326924">
    <property type="component" value="Unassembled WGS sequence"/>
</dbReference>
<evidence type="ECO:0000313" key="2">
    <source>
        <dbReference type="EMBL" id="KAA8912986.1"/>
    </source>
</evidence>
<comment type="caution">
    <text evidence="2">The sequence shown here is derived from an EMBL/GenBank/DDBJ whole genome shotgun (WGS) entry which is preliminary data.</text>
</comment>
<dbReference type="InParanoid" id="A0A5J5F7P7"/>
<feature type="compositionally biased region" description="Low complexity" evidence="1">
    <location>
        <begin position="15"/>
        <end position="42"/>
    </location>
</feature>
<evidence type="ECO:0000313" key="3">
    <source>
        <dbReference type="Proteomes" id="UP000326924"/>
    </source>
</evidence>
<sequence length="218" mass="23652">MSIAKPLSWLRRGCSSSLSSSDSSSTPQKTTYTLPPTTTSPPDTLLSCTTSSFLPSYHIPSTLATTLMTLTISAATPTNASSLPRYREAFKLSRLPFVGFQHVSARTRAQIRVSGTSKKKANVYLLTPLRGFRSGEDRPALKLKKASIEDAATGKVLARCFSYKTGDDGEMRALELTGGLGDNARLRELLIGVWICQVWNDNLETKAWLVGGKSLGTF</sequence>
<keyword evidence="3" id="KW-1185">Reference proteome</keyword>
<accession>A0A5J5F7P7</accession>
<dbReference type="AlphaFoldDB" id="A0A5J5F7P7"/>
<dbReference type="EMBL" id="VXIS01000018">
    <property type="protein sequence ID" value="KAA8912986.1"/>
    <property type="molecule type" value="Genomic_DNA"/>
</dbReference>
<gene>
    <name evidence="2" type="ORF">FN846DRAFT_931322</name>
</gene>
<reference evidence="2 3" key="1">
    <citation type="submission" date="2019-09" db="EMBL/GenBank/DDBJ databases">
        <title>Draft genome of the ectomycorrhizal ascomycete Sphaerosporella brunnea.</title>
        <authorList>
            <consortium name="DOE Joint Genome Institute"/>
            <person name="Benucci G.M."/>
            <person name="Marozzi G."/>
            <person name="Antonielli L."/>
            <person name="Sanchez S."/>
            <person name="Marco P."/>
            <person name="Wang X."/>
            <person name="Falini L.B."/>
            <person name="Barry K."/>
            <person name="Haridas S."/>
            <person name="Lipzen A."/>
            <person name="Labutti K."/>
            <person name="Grigoriev I.V."/>
            <person name="Murat C."/>
            <person name="Martin F."/>
            <person name="Albertini E."/>
            <person name="Donnini D."/>
            <person name="Bonito G."/>
        </authorList>
    </citation>
    <scope>NUCLEOTIDE SEQUENCE [LARGE SCALE GENOMIC DNA]</scope>
    <source>
        <strain evidence="2 3">Sb_GMNB300</strain>
    </source>
</reference>
<protein>
    <submittedName>
        <fullName evidence="2">Uncharacterized protein</fullName>
    </submittedName>
</protein>
<organism evidence="2 3">
    <name type="scientific">Sphaerosporella brunnea</name>
    <dbReference type="NCBI Taxonomy" id="1250544"/>
    <lineage>
        <taxon>Eukaryota</taxon>
        <taxon>Fungi</taxon>
        <taxon>Dikarya</taxon>
        <taxon>Ascomycota</taxon>
        <taxon>Pezizomycotina</taxon>
        <taxon>Pezizomycetes</taxon>
        <taxon>Pezizales</taxon>
        <taxon>Pyronemataceae</taxon>
        <taxon>Sphaerosporella</taxon>
    </lineage>
</organism>
<name>A0A5J5F7P7_9PEZI</name>
<feature type="region of interest" description="Disordered" evidence="1">
    <location>
        <begin position="13"/>
        <end position="42"/>
    </location>
</feature>